<comment type="caution">
    <text evidence="1">The sequence shown here is derived from an EMBL/GenBank/DDBJ whole genome shotgun (WGS) entry which is preliminary data.</text>
</comment>
<proteinExistence type="predicted"/>
<sequence length="64" mass="7224">MENFQHIANGMRNVWDDLLRDGFGRSKYSGIILPFTLLRRILCVPAPTGDDVLKRCGGLKEMMG</sequence>
<dbReference type="AlphaFoldDB" id="A0A0W8FIN0"/>
<dbReference type="EMBL" id="LNQE01001144">
    <property type="protein sequence ID" value="KUG20774.1"/>
    <property type="molecule type" value="Genomic_DNA"/>
</dbReference>
<protein>
    <submittedName>
        <fullName evidence="1">Uncharacterized protein</fullName>
    </submittedName>
</protein>
<reference evidence="1" key="1">
    <citation type="journal article" date="2015" name="Proc. Natl. Acad. Sci. U.S.A.">
        <title>Networks of energetic and metabolic interactions define dynamics in microbial communities.</title>
        <authorList>
            <person name="Embree M."/>
            <person name="Liu J.K."/>
            <person name="Al-Bassam M.M."/>
            <person name="Zengler K."/>
        </authorList>
    </citation>
    <scope>NUCLEOTIDE SEQUENCE</scope>
</reference>
<accession>A0A0W8FIN0</accession>
<evidence type="ECO:0000313" key="1">
    <source>
        <dbReference type="EMBL" id="KUG20774.1"/>
    </source>
</evidence>
<organism evidence="1">
    <name type="scientific">hydrocarbon metagenome</name>
    <dbReference type="NCBI Taxonomy" id="938273"/>
    <lineage>
        <taxon>unclassified sequences</taxon>
        <taxon>metagenomes</taxon>
        <taxon>ecological metagenomes</taxon>
    </lineage>
</organism>
<gene>
    <name evidence="1" type="ORF">ASZ90_009483</name>
</gene>
<name>A0A0W8FIN0_9ZZZZ</name>